<evidence type="ECO:0000256" key="1">
    <source>
        <dbReference type="SAM" id="SignalP"/>
    </source>
</evidence>
<feature type="signal peptide" evidence="1">
    <location>
        <begin position="1"/>
        <end position="22"/>
    </location>
</feature>
<dbReference type="Proteomes" id="UP000469890">
    <property type="component" value="Unassembled WGS sequence"/>
</dbReference>
<feature type="chain" id="PRO_5034046570" evidence="1">
    <location>
        <begin position="23"/>
        <end position="247"/>
    </location>
</feature>
<dbReference type="AlphaFoldDB" id="A0A8H4BRH3"/>
<evidence type="ECO:0000313" key="3">
    <source>
        <dbReference type="Proteomes" id="UP000469890"/>
    </source>
</evidence>
<accession>A0A8H4BRH3</accession>
<gene>
    <name evidence="2" type="ORF">FB192DRAFT_1354826</name>
</gene>
<comment type="caution">
    <text evidence="2">The sequence shown here is derived from an EMBL/GenBank/DDBJ whole genome shotgun (WGS) entry which is preliminary data.</text>
</comment>
<protein>
    <submittedName>
        <fullName evidence="2">Uncharacterized protein</fullName>
    </submittedName>
</protein>
<sequence length="247" mass="25413">MKISNSLLLLGAIASGILQVASLDVLITTTQSLASANDKLCITIDSCSYNCANFAAMPKNLNKPSNPSCSSASYPGSFAVSGAPNAPGVAVAGKGITCVKKKESGAGTITREFVCSYTPVVPATCNNKATIFGKKKKNGVLNDCCDTKQDCLGDCVSGKCGAPPATCNNKATIFGKKKKNGILNDCCDTKQDCLGDCVSGKCGKPVAPGKCTNKSYFGKRNGSGPNGVCCRTERDCKEDCISGVCAK</sequence>
<proteinExistence type="predicted"/>
<name>A0A8H4BRH3_MUCCL</name>
<organism evidence="2 3">
    <name type="scientific">Mucor circinelloides f. lusitanicus</name>
    <name type="common">Mucor racemosus var. lusitanicus</name>
    <dbReference type="NCBI Taxonomy" id="29924"/>
    <lineage>
        <taxon>Eukaryota</taxon>
        <taxon>Fungi</taxon>
        <taxon>Fungi incertae sedis</taxon>
        <taxon>Mucoromycota</taxon>
        <taxon>Mucoromycotina</taxon>
        <taxon>Mucoromycetes</taxon>
        <taxon>Mucorales</taxon>
        <taxon>Mucorineae</taxon>
        <taxon>Mucoraceae</taxon>
        <taxon>Mucor</taxon>
    </lineage>
</organism>
<keyword evidence="1" id="KW-0732">Signal</keyword>
<dbReference type="EMBL" id="JAAECE010000001">
    <property type="protein sequence ID" value="KAF1807265.1"/>
    <property type="molecule type" value="Genomic_DNA"/>
</dbReference>
<evidence type="ECO:0000313" key="2">
    <source>
        <dbReference type="EMBL" id="KAF1807265.1"/>
    </source>
</evidence>
<reference evidence="2 3" key="1">
    <citation type="submission" date="2019-09" db="EMBL/GenBank/DDBJ databases">
        <authorList>
            <consortium name="DOE Joint Genome Institute"/>
            <person name="Mondo S.J."/>
            <person name="Navarro-Mendoza M.I."/>
            <person name="Perez-Arques C."/>
            <person name="Panchal S."/>
            <person name="Nicolas F.E."/>
            <person name="Ganguly P."/>
            <person name="Pangilinan J."/>
            <person name="Grigoriev I."/>
            <person name="Heitman J."/>
            <person name="Sanya K."/>
            <person name="Garre V."/>
        </authorList>
    </citation>
    <scope>NUCLEOTIDE SEQUENCE [LARGE SCALE GENOMIC DNA]</scope>
    <source>
        <strain evidence="2 3">MU402</strain>
    </source>
</reference>